<dbReference type="OrthoDB" id="1425280at2759"/>
<organism evidence="3 4">
    <name type="scientific">Trifolium subterraneum</name>
    <name type="common">Subterranean clover</name>
    <dbReference type="NCBI Taxonomy" id="3900"/>
    <lineage>
        <taxon>Eukaryota</taxon>
        <taxon>Viridiplantae</taxon>
        <taxon>Streptophyta</taxon>
        <taxon>Embryophyta</taxon>
        <taxon>Tracheophyta</taxon>
        <taxon>Spermatophyta</taxon>
        <taxon>Magnoliopsida</taxon>
        <taxon>eudicotyledons</taxon>
        <taxon>Gunneridae</taxon>
        <taxon>Pentapetalae</taxon>
        <taxon>rosids</taxon>
        <taxon>fabids</taxon>
        <taxon>Fabales</taxon>
        <taxon>Fabaceae</taxon>
        <taxon>Papilionoideae</taxon>
        <taxon>50 kb inversion clade</taxon>
        <taxon>NPAAA clade</taxon>
        <taxon>Hologalegina</taxon>
        <taxon>IRL clade</taxon>
        <taxon>Trifolieae</taxon>
        <taxon>Trifolium</taxon>
    </lineage>
</organism>
<dbReference type="InterPro" id="IPR029480">
    <property type="entry name" value="Transpos_assoc"/>
</dbReference>
<keyword evidence="1" id="KW-0175">Coiled coil</keyword>
<dbReference type="Proteomes" id="UP000242715">
    <property type="component" value="Unassembled WGS sequence"/>
</dbReference>
<accession>A0A2Z6PDL3</accession>
<feature type="domain" description="Transposase-associated" evidence="2">
    <location>
        <begin position="3"/>
        <end position="83"/>
    </location>
</feature>
<proteinExistence type="predicted"/>
<evidence type="ECO:0000313" key="3">
    <source>
        <dbReference type="EMBL" id="GAU47492.1"/>
    </source>
</evidence>
<reference evidence="4" key="1">
    <citation type="journal article" date="2017" name="Front. Plant Sci.">
        <title>Climate Clever Clovers: New Paradigm to Reduce the Environmental Footprint of Ruminants by Breeding Low Methanogenic Forages Utilizing Haplotype Variation.</title>
        <authorList>
            <person name="Kaur P."/>
            <person name="Appels R."/>
            <person name="Bayer P.E."/>
            <person name="Keeble-Gagnere G."/>
            <person name="Wang J."/>
            <person name="Hirakawa H."/>
            <person name="Shirasawa K."/>
            <person name="Vercoe P."/>
            <person name="Stefanova K."/>
            <person name="Durmic Z."/>
            <person name="Nichols P."/>
            <person name="Revell C."/>
            <person name="Isobe S.N."/>
            <person name="Edwards D."/>
            <person name="Erskine W."/>
        </authorList>
    </citation>
    <scope>NUCLEOTIDE SEQUENCE [LARGE SCALE GENOMIC DNA]</scope>
    <source>
        <strain evidence="4">cv. Daliak</strain>
    </source>
</reference>
<evidence type="ECO:0000256" key="1">
    <source>
        <dbReference type="SAM" id="Coils"/>
    </source>
</evidence>
<dbReference type="Pfam" id="PF13963">
    <property type="entry name" value="Transpos_assoc"/>
    <property type="match status" value="1"/>
</dbReference>
<feature type="coiled-coil region" evidence="1">
    <location>
        <begin position="262"/>
        <end position="291"/>
    </location>
</feature>
<gene>
    <name evidence="3" type="ORF">TSUD_285210</name>
</gene>
<name>A0A2Z6PDL3_TRISU</name>
<evidence type="ECO:0000313" key="4">
    <source>
        <dbReference type="Proteomes" id="UP000242715"/>
    </source>
</evidence>
<dbReference type="AlphaFoldDB" id="A0A2Z6PDL3"/>
<evidence type="ECO:0000259" key="2">
    <source>
        <dbReference type="Pfam" id="PF13963"/>
    </source>
</evidence>
<sequence>MDRSWMYDRVNPNRFGLKDSFLSGVAEFVNKAMEQPQYLNNGEIRCPCVNCKCIDLKTASEVRHHLYQFGFFPNYYIWTEHGEEDQDADIGGHSSSGGDNEMIYDAYRPFSNVPNVDSNMENETHGETDVPNEKAQQFYNKLISTNQPIYEGASESKLSIFVKLLVAMSNWHVPQKCIDHFAQMLVDAEYHDRLTKMTQTTQTDGGAIGDTQEVVGAQRIQIWKDVSGGKSRGRCYGTGHLAVNLRPGVIHLTYEAEAAHIREHENQIVAAARAEAEAARAEAAALRADADAKLLVASVFRHLASHFGRRSRAVFL</sequence>
<dbReference type="EMBL" id="DF974320">
    <property type="protein sequence ID" value="GAU47492.1"/>
    <property type="molecule type" value="Genomic_DNA"/>
</dbReference>
<protein>
    <recommendedName>
        <fullName evidence="2">Transposase-associated domain-containing protein</fullName>
    </recommendedName>
</protein>
<keyword evidence="4" id="KW-1185">Reference proteome</keyword>